<dbReference type="InterPro" id="IPR050659">
    <property type="entry name" value="Peptidase_M24B"/>
</dbReference>
<dbReference type="RefSeq" id="WP_349119492.1">
    <property type="nucleotide sequence ID" value="NZ_JBBMFM010000288.1"/>
</dbReference>
<evidence type="ECO:0000313" key="3">
    <source>
        <dbReference type="Proteomes" id="UP001454086"/>
    </source>
</evidence>
<dbReference type="InterPro" id="IPR036005">
    <property type="entry name" value="Creatinase/aminopeptidase-like"/>
</dbReference>
<accession>A0ABV1DGM7</accession>
<dbReference type="EMBL" id="JBBMFM010000288">
    <property type="protein sequence ID" value="MEQ2429165.1"/>
    <property type="molecule type" value="Genomic_DNA"/>
</dbReference>
<feature type="non-terminal residue" evidence="2">
    <location>
        <position position="1"/>
    </location>
</feature>
<name>A0ABV1DGM7_9FIRM</name>
<sequence>PATAEAPYINASETRPLEAGMVLAMEVPCYIDGVNGFNIEDMVLITENGCEVLTPCTPHYL</sequence>
<dbReference type="SUPFAM" id="SSF55920">
    <property type="entry name" value="Creatinase/aminopeptidase"/>
    <property type="match status" value="1"/>
</dbReference>
<dbReference type="Gene3D" id="3.90.230.10">
    <property type="entry name" value="Creatinase/methionine aminopeptidase superfamily"/>
    <property type="match status" value="1"/>
</dbReference>
<reference evidence="2 3" key="1">
    <citation type="submission" date="2024-03" db="EMBL/GenBank/DDBJ databases">
        <title>Human intestinal bacterial collection.</title>
        <authorList>
            <person name="Pauvert C."/>
            <person name="Hitch T.C.A."/>
            <person name="Clavel T."/>
        </authorList>
    </citation>
    <scope>NUCLEOTIDE SEQUENCE [LARGE SCALE GENOMIC DNA]</scope>
    <source>
        <strain evidence="2 3">CLA-SR-H021</strain>
    </source>
</reference>
<organism evidence="2 3">
    <name type="scientific">Enterocloster hominis</name>
    <name type="common">ex Hitch et al. 2024</name>
    <dbReference type="NCBI Taxonomy" id="1917870"/>
    <lineage>
        <taxon>Bacteria</taxon>
        <taxon>Bacillati</taxon>
        <taxon>Bacillota</taxon>
        <taxon>Clostridia</taxon>
        <taxon>Lachnospirales</taxon>
        <taxon>Lachnospiraceae</taxon>
        <taxon>Enterocloster</taxon>
    </lineage>
</organism>
<evidence type="ECO:0000259" key="1">
    <source>
        <dbReference type="Pfam" id="PF00557"/>
    </source>
</evidence>
<feature type="domain" description="Peptidase M24" evidence="1">
    <location>
        <begin position="5"/>
        <end position="47"/>
    </location>
</feature>
<dbReference type="PANTHER" id="PTHR46112">
    <property type="entry name" value="AMINOPEPTIDASE"/>
    <property type="match status" value="1"/>
</dbReference>
<protein>
    <submittedName>
        <fullName evidence="2">M24 family metallopeptidase</fullName>
    </submittedName>
</protein>
<dbReference type="Pfam" id="PF00557">
    <property type="entry name" value="Peptidase_M24"/>
    <property type="match status" value="1"/>
</dbReference>
<dbReference type="Proteomes" id="UP001454086">
    <property type="component" value="Unassembled WGS sequence"/>
</dbReference>
<gene>
    <name evidence="2" type="ORF">WMQ36_29810</name>
</gene>
<comment type="caution">
    <text evidence="2">The sequence shown here is derived from an EMBL/GenBank/DDBJ whole genome shotgun (WGS) entry which is preliminary data.</text>
</comment>
<evidence type="ECO:0000313" key="2">
    <source>
        <dbReference type="EMBL" id="MEQ2429165.1"/>
    </source>
</evidence>
<dbReference type="PANTHER" id="PTHR46112:SF2">
    <property type="entry name" value="XAA-PRO AMINOPEPTIDASE P-RELATED"/>
    <property type="match status" value="1"/>
</dbReference>
<dbReference type="InterPro" id="IPR000994">
    <property type="entry name" value="Pept_M24"/>
</dbReference>
<keyword evidence="3" id="KW-1185">Reference proteome</keyword>
<proteinExistence type="predicted"/>